<dbReference type="InterPro" id="IPR020471">
    <property type="entry name" value="AKR"/>
</dbReference>
<dbReference type="CDD" id="cd19093">
    <property type="entry name" value="AKR_AtPLR-like"/>
    <property type="match status" value="1"/>
</dbReference>
<keyword evidence="3" id="KW-1185">Reference proteome</keyword>
<evidence type="ECO:0000313" key="2">
    <source>
        <dbReference type="EMBL" id="ABW00993.1"/>
    </source>
</evidence>
<dbReference type="InterPro" id="IPR023210">
    <property type="entry name" value="NADP_OxRdtase_dom"/>
</dbReference>
<evidence type="ECO:0000313" key="3">
    <source>
        <dbReference type="Proteomes" id="UP000001137"/>
    </source>
</evidence>
<name>A8MA61_CALMQ</name>
<feature type="domain" description="NADP-dependent oxidoreductase" evidence="1">
    <location>
        <begin position="19"/>
        <end position="307"/>
    </location>
</feature>
<dbReference type="PRINTS" id="PR00069">
    <property type="entry name" value="ALDKETRDTASE"/>
</dbReference>
<dbReference type="PANTHER" id="PTHR43638">
    <property type="entry name" value="OXIDOREDUCTASE, ALDO/KETO REDUCTASE FAMILY PROTEIN"/>
    <property type="match status" value="1"/>
</dbReference>
<dbReference type="GO" id="GO:0016491">
    <property type="term" value="F:oxidoreductase activity"/>
    <property type="evidence" value="ECO:0007669"/>
    <property type="project" value="InterPro"/>
</dbReference>
<dbReference type="PANTHER" id="PTHR43638:SF3">
    <property type="entry name" value="ALDEHYDE REDUCTASE"/>
    <property type="match status" value="1"/>
</dbReference>
<dbReference type="Proteomes" id="UP000001137">
    <property type="component" value="Chromosome"/>
</dbReference>
<dbReference type="AlphaFoldDB" id="A8MA61"/>
<dbReference type="Gene3D" id="3.20.20.100">
    <property type="entry name" value="NADP-dependent oxidoreductase domain"/>
    <property type="match status" value="1"/>
</dbReference>
<dbReference type="SUPFAM" id="SSF51430">
    <property type="entry name" value="NAD(P)-linked oxidoreductase"/>
    <property type="match status" value="1"/>
</dbReference>
<dbReference type="PROSITE" id="PS00062">
    <property type="entry name" value="ALDOKETO_REDUCTASE_2"/>
    <property type="match status" value="1"/>
</dbReference>
<dbReference type="STRING" id="397948.Cmaq_0143"/>
<dbReference type="eggNOG" id="arCOG01618">
    <property type="taxonomic scope" value="Archaea"/>
</dbReference>
<sequence>MLTMEYVSLGKTGLKISIIGLGAWQFGGDAWGPYEYQVAKTVISKAVEVGINFIDTAAVYGRGRSEEFVGRAIKELGIRDQVIIATKVPGDWHRYDDVIKAAHRSKERLGIDAIDLLQLHWPAAWLNTPVCETMRAMEKLVNDGVVRYIGVSNYLPPLLDYARKCLSKTDIVSTQNRYSIVEREVEKEILPYVQREGLTLIAWSPLAKGVVTGKYSFENRPRNDLRAGDPLFMDDNFREISSKLVPVIKEVASKYGKTPAQVALNWLIMHPNVVPIPGARNAEQVEENAGAAGWRMSEEDFLKLTKASDSLRISYVNF</sequence>
<accession>A8MA61</accession>
<protein>
    <submittedName>
        <fullName evidence="2">Aldo/keto reductase</fullName>
    </submittedName>
</protein>
<dbReference type="InterPro" id="IPR036812">
    <property type="entry name" value="NAD(P)_OxRdtase_dom_sf"/>
</dbReference>
<reference evidence="2 3" key="1">
    <citation type="submission" date="2007-10" db="EMBL/GenBank/DDBJ databases">
        <title>Complete sequence of Caldivirga maquilingensis IC-167.</title>
        <authorList>
            <consortium name="US DOE Joint Genome Institute"/>
            <person name="Copeland A."/>
            <person name="Lucas S."/>
            <person name="Lapidus A."/>
            <person name="Barry K."/>
            <person name="Glavina del Rio T."/>
            <person name="Dalin E."/>
            <person name="Tice H."/>
            <person name="Pitluck S."/>
            <person name="Saunders E."/>
            <person name="Brettin T."/>
            <person name="Bruce D."/>
            <person name="Detter J.C."/>
            <person name="Han C."/>
            <person name="Schmutz J."/>
            <person name="Larimer F."/>
            <person name="Land M."/>
            <person name="Hauser L."/>
            <person name="Kyrpides N."/>
            <person name="Ivanova N."/>
            <person name="Biddle J.F."/>
            <person name="Zhang Z."/>
            <person name="Fitz-Gibbon S.T."/>
            <person name="Lowe T.M."/>
            <person name="Saltikov C."/>
            <person name="House C.H."/>
            <person name="Richardson P."/>
        </authorList>
    </citation>
    <scope>NUCLEOTIDE SEQUENCE [LARGE SCALE GENOMIC DNA]</scope>
    <source>
        <strain evidence="3">ATCC 700844 / DSM 13496 / JCM 10307 / IC-167</strain>
    </source>
</reference>
<dbReference type="Pfam" id="PF00248">
    <property type="entry name" value="Aldo_ket_red"/>
    <property type="match status" value="1"/>
</dbReference>
<dbReference type="InterPro" id="IPR018170">
    <property type="entry name" value="Aldo/ket_reductase_CS"/>
</dbReference>
<proteinExistence type="predicted"/>
<evidence type="ECO:0000259" key="1">
    <source>
        <dbReference type="Pfam" id="PF00248"/>
    </source>
</evidence>
<gene>
    <name evidence="2" type="ordered locus">Cmaq_0143</name>
</gene>
<dbReference type="KEGG" id="cma:Cmaq_0143"/>
<dbReference type="EMBL" id="CP000852">
    <property type="protein sequence ID" value="ABW00993.1"/>
    <property type="molecule type" value="Genomic_DNA"/>
</dbReference>
<dbReference type="HOGENOM" id="CLU_023205_2_3_2"/>
<organism evidence="2 3">
    <name type="scientific">Caldivirga maquilingensis (strain ATCC 700844 / DSM 13496 / JCM 10307 / IC-167)</name>
    <dbReference type="NCBI Taxonomy" id="397948"/>
    <lineage>
        <taxon>Archaea</taxon>
        <taxon>Thermoproteota</taxon>
        <taxon>Thermoprotei</taxon>
        <taxon>Thermoproteales</taxon>
        <taxon>Thermoproteaceae</taxon>
        <taxon>Caldivirga</taxon>
    </lineage>
</organism>